<feature type="domain" description="SHSP" evidence="4">
    <location>
        <begin position="74"/>
        <end position="185"/>
    </location>
</feature>
<feature type="region of interest" description="Disordered" evidence="3">
    <location>
        <begin position="31"/>
        <end position="84"/>
    </location>
</feature>
<reference evidence="6" key="1">
    <citation type="submission" date="2016-12" db="EMBL/GenBank/DDBJ databases">
        <title>Comparative genomics of four Isosphaeraceae planctomycetes: a common pool of plasmids and glycoside hydrolase genes.</title>
        <authorList>
            <person name="Ivanova A."/>
        </authorList>
    </citation>
    <scope>NUCLEOTIDE SEQUENCE [LARGE SCALE GENOMIC DNA]</scope>
    <source>
        <strain evidence="6">PX4</strain>
    </source>
</reference>
<dbReference type="Pfam" id="PF00011">
    <property type="entry name" value="HSP20"/>
    <property type="match status" value="1"/>
</dbReference>
<dbReference type="AlphaFoldDB" id="A0A1U7CKT5"/>
<dbReference type="InterPro" id="IPR002068">
    <property type="entry name" value="A-crystallin/Hsp20_dom"/>
</dbReference>
<dbReference type="RefSeq" id="WP_083712699.1">
    <property type="nucleotide sequence ID" value="NZ_CP019082.1"/>
</dbReference>
<organism evidence="5 6">
    <name type="scientific">Paludisphaera borealis</name>
    <dbReference type="NCBI Taxonomy" id="1387353"/>
    <lineage>
        <taxon>Bacteria</taxon>
        <taxon>Pseudomonadati</taxon>
        <taxon>Planctomycetota</taxon>
        <taxon>Planctomycetia</taxon>
        <taxon>Isosphaerales</taxon>
        <taxon>Isosphaeraceae</taxon>
        <taxon>Paludisphaera</taxon>
    </lineage>
</organism>
<evidence type="ECO:0000256" key="1">
    <source>
        <dbReference type="PROSITE-ProRule" id="PRU00285"/>
    </source>
</evidence>
<dbReference type="SUPFAM" id="SSF49764">
    <property type="entry name" value="HSP20-like chaperones"/>
    <property type="match status" value="1"/>
</dbReference>
<dbReference type="OrthoDB" id="9811615at2"/>
<dbReference type="InterPro" id="IPR008978">
    <property type="entry name" value="HSP20-like_chaperone"/>
</dbReference>
<feature type="compositionally biased region" description="Gly residues" evidence="3">
    <location>
        <begin position="57"/>
        <end position="67"/>
    </location>
</feature>
<evidence type="ECO:0000256" key="3">
    <source>
        <dbReference type="SAM" id="MobiDB-lite"/>
    </source>
</evidence>
<dbReference type="InterPro" id="IPR031107">
    <property type="entry name" value="Small_HSP"/>
</dbReference>
<dbReference type="Gene3D" id="2.60.40.790">
    <property type="match status" value="1"/>
</dbReference>
<keyword evidence="6" id="KW-1185">Reference proteome</keyword>
<gene>
    <name evidence="5" type="ORF">BSF38_00965</name>
</gene>
<evidence type="ECO:0000313" key="5">
    <source>
        <dbReference type="EMBL" id="APW59541.1"/>
    </source>
</evidence>
<name>A0A1U7CKT5_9BACT</name>
<comment type="similarity">
    <text evidence="1 2">Belongs to the small heat shock protein (HSP20) family.</text>
</comment>
<dbReference type="KEGG" id="pbor:BSF38_00965"/>
<dbReference type="PROSITE" id="PS01031">
    <property type="entry name" value="SHSP"/>
    <property type="match status" value="1"/>
</dbReference>
<evidence type="ECO:0000313" key="6">
    <source>
        <dbReference type="Proteomes" id="UP000186309"/>
    </source>
</evidence>
<dbReference type="STRING" id="1387353.BSF38_00965"/>
<feature type="compositionally biased region" description="Pro residues" evidence="3">
    <location>
        <begin position="46"/>
        <end position="56"/>
    </location>
</feature>
<dbReference type="CDD" id="cd06464">
    <property type="entry name" value="ACD_sHsps-like"/>
    <property type="match status" value="1"/>
</dbReference>
<evidence type="ECO:0000256" key="2">
    <source>
        <dbReference type="RuleBase" id="RU003616"/>
    </source>
</evidence>
<dbReference type="Proteomes" id="UP000186309">
    <property type="component" value="Chromosome"/>
</dbReference>
<dbReference type="PANTHER" id="PTHR11527">
    <property type="entry name" value="HEAT-SHOCK PROTEIN 20 FAMILY MEMBER"/>
    <property type="match status" value="1"/>
</dbReference>
<proteinExistence type="inferred from homology"/>
<evidence type="ECO:0000259" key="4">
    <source>
        <dbReference type="PROSITE" id="PS01031"/>
    </source>
</evidence>
<accession>A0A1U7CKT5</accession>
<dbReference type="EMBL" id="CP019082">
    <property type="protein sequence ID" value="APW59541.1"/>
    <property type="molecule type" value="Genomic_DNA"/>
</dbReference>
<sequence>MTKPDMSWSNQWRRERRIPFELLQNEFRRFVEEYLQPGPSHGPGGEPGPSPGPGGEPGPFAGPGGEPGPHREPTGGRPWSPPVDVYETPEEIVVVVEIPGVDASQVELSVANGLLIIRGTRTPGARPDAHLRLRERRFGSFLRQVAISGEVDFDAAQAETVNGVLTIRLPRRQVSAPRTIPVRPG</sequence>
<keyword evidence="5" id="KW-0346">Stress response</keyword>
<protein>
    <submittedName>
        <fullName evidence="5">18 kDa heat shock protein</fullName>
    </submittedName>
</protein>